<dbReference type="RefSeq" id="XP_009548845.1">
    <property type="nucleotide sequence ID" value="XM_009550550.1"/>
</dbReference>
<protein>
    <submittedName>
        <fullName evidence="2">Uncharacterized protein</fullName>
    </submittedName>
</protein>
<name>W4JY86_HETIT</name>
<dbReference type="KEGG" id="hir:HETIRDRAFT_477763"/>
<accession>W4JY86</accession>
<feature type="compositionally biased region" description="Gly residues" evidence="1">
    <location>
        <begin position="139"/>
        <end position="148"/>
    </location>
</feature>
<evidence type="ECO:0000313" key="3">
    <source>
        <dbReference type="Proteomes" id="UP000030671"/>
    </source>
</evidence>
<dbReference type="InParanoid" id="W4JY86"/>
<dbReference type="EMBL" id="KI925461">
    <property type="protein sequence ID" value="ETW78508.1"/>
    <property type="molecule type" value="Genomic_DNA"/>
</dbReference>
<keyword evidence="3" id="KW-1185">Reference proteome</keyword>
<dbReference type="HOGENOM" id="CLU_1825531_0_0_1"/>
<reference evidence="2 3" key="1">
    <citation type="journal article" date="2012" name="New Phytol.">
        <title>Insight into trade-off between wood decay and parasitism from the genome of a fungal forest pathogen.</title>
        <authorList>
            <person name="Olson A."/>
            <person name="Aerts A."/>
            <person name="Asiegbu F."/>
            <person name="Belbahri L."/>
            <person name="Bouzid O."/>
            <person name="Broberg A."/>
            <person name="Canback B."/>
            <person name="Coutinho P.M."/>
            <person name="Cullen D."/>
            <person name="Dalman K."/>
            <person name="Deflorio G."/>
            <person name="van Diepen L.T."/>
            <person name="Dunand C."/>
            <person name="Duplessis S."/>
            <person name="Durling M."/>
            <person name="Gonthier P."/>
            <person name="Grimwood J."/>
            <person name="Fossdal C.G."/>
            <person name="Hansson D."/>
            <person name="Henrissat B."/>
            <person name="Hietala A."/>
            <person name="Himmelstrand K."/>
            <person name="Hoffmeister D."/>
            <person name="Hogberg N."/>
            <person name="James T.Y."/>
            <person name="Karlsson M."/>
            <person name="Kohler A."/>
            <person name="Kues U."/>
            <person name="Lee Y.H."/>
            <person name="Lin Y.C."/>
            <person name="Lind M."/>
            <person name="Lindquist E."/>
            <person name="Lombard V."/>
            <person name="Lucas S."/>
            <person name="Lunden K."/>
            <person name="Morin E."/>
            <person name="Murat C."/>
            <person name="Park J."/>
            <person name="Raffaello T."/>
            <person name="Rouze P."/>
            <person name="Salamov A."/>
            <person name="Schmutz J."/>
            <person name="Solheim H."/>
            <person name="Stahlberg J."/>
            <person name="Velez H."/>
            <person name="de Vries R.P."/>
            <person name="Wiebenga A."/>
            <person name="Woodward S."/>
            <person name="Yakovlev I."/>
            <person name="Garbelotto M."/>
            <person name="Martin F."/>
            <person name="Grigoriev I.V."/>
            <person name="Stenlid J."/>
        </authorList>
    </citation>
    <scope>NUCLEOTIDE SEQUENCE [LARGE SCALE GENOMIC DNA]</scope>
    <source>
        <strain evidence="2 3">TC 32-1</strain>
    </source>
</reference>
<organism evidence="2 3">
    <name type="scientific">Heterobasidion irregulare (strain TC 32-1)</name>
    <dbReference type="NCBI Taxonomy" id="747525"/>
    <lineage>
        <taxon>Eukaryota</taxon>
        <taxon>Fungi</taxon>
        <taxon>Dikarya</taxon>
        <taxon>Basidiomycota</taxon>
        <taxon>Agaricomycotina</taxon>
        <taxon>Agaricomycetes</taxon>
        <taxon>Russulales</taxon>
        <taxon>Bondarzewiaceae</taxon>
        <taxon>Heterobasidion</taxon>
        <taxon>Heterobasidion annosum species complex</taxon>
    </lineage>
</organism>
<sequence length="148" mass="15792">MPLDAPLMHEPLLALAHVRASLRACVPPRPMPALPGDDAVPMPLRQVDGLPAVLPHISLPCAPVLDRRHRARGPLLRPRLRKAARMREPHLCGAMPSRHVSAVRGDRGGAVLVRESGEEACMRGGKEGGVRCSTRRQRGGGGAVGRAV</sequence>
<dbReference type="AlphaFoldDB" id="W4JY86"/>
<dbReference type="GeneID" id="20677777"/>
<evidence type="ECO:0000256" key="1">
    <source>
        <dbReference type="SAM" id="MobiDB-lite"/>
    </source>
</evidence>
<proteinExistence type="predicted"/>
<gene>
    <name evidence="2" type="ORF">HETIRDRAFT_477763</name>
</gene>
<evidence type="ECO:0000313" key="2">
    <source>
        <dbReference type="EMBL" id="ETW78508.1"/>
    </source>
</evidence>
<feature type="region of interest" description="Disordered" evidence="1">
    <location>
        <begin position="123"/>
        <end position="148"/>
    </location>
</feature>
<dbReference type="Proteomes" id="UP000030671">
    <property type="component" value="Unassembled WGS sequence"/>
</dbReference>